<protein>
    <submittedName>
        <fullName evidence="1">Uncharacterized protein</fullName>
    </submittedName>
</protein>
<organism evidence="1 2">
    <name type="scientific">Sinisalibacter aestuarii</name>
    <dbReference type="NCBI Taxonomy" id="2949426"/>
    <lineage>
        <taxon>Bacteria</taxon>
        <taxon>Pseudomonadati</taxon>
        <taxon>Pseudomonadota</taxon>
        <taxon>Alphaproteobacteria</taxon>
        <taxon>Rhodobacterales</taxon>
        <taxon>Roseobacteraceae</taxon>
        <taxon>Sinisalibacter</taxon>
    </lineage>
</organism>
<comment type="caution">
    <text evidence="1">The sequence shown here is derived from an EMBL/GenBank/DDBJ whole genome shotgun (WGS) entry which is preliminary data.</text>
</comment>
<dbReference type="EMBL" id="BROH01000003">
    <property type="protein sequence ID" value="GKY87484.1"/>
    <property type="molecule type" value="Genomic_DNA"/>
</dbReference>
<reference evidence="1" key="1">
    <citation type="journal article" date="2023" name="Int. J. Syst. Evol. Microbiol.">
        <title>Sinisalibacter aestuarii sp. nov., isolated from estuarine sediment of the Arakawa River.</title>
        <authorList>
            <person name="Arafat S.T."/>
            <person name="Hirano S."/>
            <person name="Sato A."/>
            <person name="Takeuchi K."/>
            <person name="Yasuda T."/>
            <person name="Terahara T."/>
            <person name="Hamada M."/>
            <person name="Kobayashi T."/>
        </authorList>
    </citation>
    <scope>NUCLEOTIDE SEQUENCE</scope>
    <source>
        <strain evidence="1">B-399</strain>
    </source>
</reference>
<evidence type="ECO:0000313" key="2">
    <source>
        <dbReference type="Proteomes" id="UP001144205"/>
    </source>
</evidence>
<gene>
    <name evidence="1" type="ORF">STA1M1_13530</name>
</gene>
<evidence type="ECO:0000313" key="1">
    <source>
        <dbReference type="EMBL" id="GKY87484.1"/>
    </source>
</evidence>
<name>A0ABQ5LR52_9RHOB</name>
<sequence>MTPRAQKHLAIGGALTAVLLVLGANAHLLSVALQSQPECREAAGVMPAKRAC</sequence>
<proteinExistence type="predicted"/>
<dbReference type="Proteomes" id="UP001144205">
    <property type="component" value="Unassembled WGS sequence"/>
</dbReference>
<accession>A0ABQ5LR52</accession>
<keyword evidence="2" id="KW-1185">Reference proteome</keyword>
<dbReference type="RefSeq" id="WP_281841472.1">
    <property type="nucleotide sequence ID" value="NZ_BROH01000003.1"/>
</dbReference>